<evidence type="ECO:0000259" key="4">
    <source>
        <dbReference type="Pfam" id="PF00710"/>
    </source>
</evidence>
<name>A0ABU3KJ86_9BURK</name>
<reference evidence="6 7" key="1">
    <citation type="submission" date="2023-08" db="EMBL/GenBank/DDBJ databases">
        <title>Rhodoferax potami sp. nov. and Rhodoferax mekongensis sp. nov., isolated from the Mekong River in Thailand.</title>
        <authorList>
            <person name="Kitikhun S."/>
            <person name="Charoenyingcharoen P."/>
            <person name="Siriarchawattana P."/>
            <person name="Likhitrattanapisal S."/>
            <person name="Nilsakha T."/>
            <person name="Chanpet A."/>
            <person name="Rattanawaree P."/>
            <person name="Ingsriswang S."/>
        </authorList>
    </citation>
    <scope>NUCLEOTIDE SEQUENCE [LARGE SCALE GENOMIC DNA]</scope>
    <source>
        <strain evidence="6 7">TBRC 17660</strain>
    </source>
</reference>
<dbReference type="SUPFAM" id="SSF53774">
    <property type="entry name" value="Glutaminase/Asparaginase"/>
    <property type="match status" value="1"/>
</dbReference>
<dbReference type="InterPro" id="IPR006034">
    <property type="entry name" value="Asparaginase/glutaminase-like"/>
</dbReference>
<dbReference type="InterPro" id="IPR004550">
    <property type="entry name" value="AsnASE_II"/>
</dbReference>
<dbReference type="PANTHER" id="PTHR11707">
    <property type="entry name" value="L-ASPARAGINASE"/>
    <property type="match status" value="1"/>
</dbReference>
<evidence type="ECO:0000259" key="5">
    <source>
        <dbReference type="Pfam" id="PF17763"/>
    </source>
</evidence>
<dbReference type="Gene3D" id="3.40.50.1170">
    <property type="entry name" value="L-asparaginase, N-terminal domain"/>
    <property type="match status" value="1"/>
</dbReference>
<dbReference type="PIRSF" id="PIRSF001220">
    <property type="entry name" value="L-ASNase_gatD"/>
    <property type="match status" value="1"/>
</dbReference>
<dbReference type="PROSITE" id="PS51732">
    <property type="entry name" value="ASN_GLN_ASE_3"/>
    <property type="match status" value="1"/>
</dbReference>
<keyword evidence="7" id="KW-1185">Reference proteome</keyword>
<dbReference type="EMBL" id="JAVBIK010000001">
    <property type="protein sequence ID" value="MDT7517503.1"/>
    <property type="molecule type" value="Genomic_DNA"/>
</dbReference>
<dbReference type="CDD" id="cd08964">
    <property type="entry name" value="L-asparaginase_II"/>
    <property type="match status" value="1"/>
</dbReference>
<feature type="domain" description="Asparaginase/glutaminase C-terminal" evidence="5">
    <location>
        <begin position="223"/>
        <end position="321"/>
    </location>
</feature>
<evidence type="ECO:0000313" key="7">
    <source>
        <dbReference type="Proteomes" id="UP001321700"/>
    </source>
</evidence>
<evidence type="ECO:0000256" key="2">
    <source>
        <dbReference type="ARBA" id="ARBA00022801"/>
    </source>
</evidence>
<sequence>MATKRVVFLGTGGTIAGRAGNAADNVGYRAGEVPVADILAAIAGMPERLQGAALGSEQIAQVDSKDMDWSVWQSLVHACHRNLQDEEVAGIVITHGTDTIEETAYFLQLALANCLNGKPVVLTCAMRPASALTPDGPQNVLDAVSVALHPAARGVMVVCAGAVHAAQHVQKAHTYRVDAFDSGDAGPLGWVEEGAVRWTFASDTSSSMLAQRLPEWVDATPPRVEVVMNYAGAGAHVIQAVLNARDSDPVPLAGLVVAGTGNGTVNEALQAALVRAAGLGVQVVLASRCARGGVVRSEAPGTGLRVYPGLSAVKARVQLMCDLLA</sequence>
<dbReference type="InterPro" id="IPR037152">
    <property type="entry name" value="L-asparaginase_N_sf"/>
</dbReference>
<dbReference type="Proteomes" id="UP001321700">
    <property type="component" value="Unassembled WGS sequence"/>
</dbReference>
<dbReference type="InterPro" id="IPR040919">
    <property type="entry name" value="Asparaginase_C"/>
</dbReference>
<dbReference type="RefSeq" id="WP_313873323.1">
    <property type="nucleotide sequence ID" value="NZ_JAVBIK010000001.1"/>
</dbReference>
<dbReference type="PRINTS" id="PR00139">
    <property type="entry name" value="ASNGLNASE"/>
</dbReference>
<dbReference type="PROSITE" id="PS00917">
    <property type="entry name" value="ASN_GLN_ASE_2"/>
    <property type="match status" value="1"/>
</dbReference>
<accession>A0ABU3KJ86</accession>
<feature type="domain" description="L-asparaginase N-terminal" evidence="4">
    <location>
        <begin position="5"/>
        <end position="199"/>
    </location>
</feature>
<dbReference type="Pfam" id="PF17763">
    <property type="entry name" value="Asparaginase_C"/>
    <property type="match status" value="1"/>
</dbReference>
<evidence type="ECO:0000313" key="6">
    <source>
        <dbReference type="EMBL" id="MDT7517503.1"/>
    </source>
</evidence>
<dbReference type="Pfam" id="PF00710">
    <property type="entry name" value="Asparaginase"/>
    <property type="match status" value="1"/>
</dbReference>
<dbReference type="InterPro" id="IPR036152">
    <property type="entry name" value="Asp/glu_Ase-like_sf"/>
</dbReference>
<feature type="active site" evidence="3">
    <location>
        <position position="97"/>
    </location>
</feature>
<evidence type="ECO:0000256" key="3">
    <source>
        <dbReference type="PROSITE-ProRule" id="PRU10100"/>
    </source>
</evidence>
<dbReference type="Gene3D" id="3.40.50.40">
    <property type="match status" value="1"/>
</dbReference>
<comment type="similarity">
    <text evidence="1">Belongs to the asparaginase 1 family.</text>
</comment>
<dbReference type="InterPro" id="IPR027474">
    <property type="entry name" value="L-asparaginase_N"/>
</dbReference>
<gene>
    <name evidence="6" type="ORF">RAE19_01885</name>
</gene>
<protein>
    <submittedName>
        <fullName evidence="6">Asparaginase</fullName>
    </submittedName>
</protein>
<dbReference type="InterPro" id="IPR027473">
    <property type="entry name" value="L-asparaginase_C"/>
</dbReference>
<comment type="caution">
    <text evidence="6">The sequence shown here is derived from an EMBL/GenBank/DDBJ whole genome shotgun (WGS) entry which is preliminary data.</text>
</comment>
<dbReference type="SMART" id="SM00870">
    <property type="entry name" value="Asparaginase"/>
    <property type="match status" value="1"/>
</dbReference>
<evidence type="ECO:0000256" key="1">
    <source>
        <dbReference type="ARBA" id="ARBA00010518"/>
    </source>
</evidence>
<dbReference type="PANTHER" id="PTHR11707:SF28">
    <property type="entry name" value="60 KDA LYSOPHOSPHOLIPASE"/>
    <property type="match status" value="1"/>
</dbReference>
<dbReference type="InterPro" id="IPR027475">
    <property type="entry name" value="Asparaginase/glutaminase_AS2"/>
</dbReference>
<dbReference type="PIRSF" id="PIRSF500176">
    <property type="entry name" value="L_ASNase"/>
    <property type="match status" value="1"/>
</dbReference>
<keyword evidence="2" id="KW-0378">Hydrolase</keyword>
<proteinExistence type="inferred from homology"/>
<dbReference type="SFLD" id="SFLDS00057">
    <property type="entry name" value="Glutaminase/Asparaginase"/>
    <property type="match status" value="1"/>
</dbReference>
<organism evidence="6 7">
    <name type="scientific">Rhodoferax potami</name>
    <dbReference type="NCBI Taxonomy" id="3068338"/>
    <lineage>
        <taxon>Bacteria</taxon>
        <taxon>Pseudomonadati</taxon>
        <taxon>Pseudomonadota</taxon>
        <taxon>Betaproteobacteria</taxon>
        <taxon>Burkholderiales</taxon>
        <taxon>Comamonadaceae</taxon>
        <taxon>Rhodoferax</taxon>
    </lineage>
</organism>